<organism evidence="1 2">
    <name type="scientific">Thermasporomyces composti</name>
    <dbReference type="NCBI Taxonomy" id="696763"/>
    <lineage>
        <taxon>Bacteria</taxon>
        <taxon>Bacillati</taxon>
        <taxon>Actinomycetota</taxon>
        <taxon>Actinomycetes</taxon>
        <taxon>Propionibacteriales</taxon>
        <taxon>Nocardioidaceae</taxon>
        <taxon>Thermasporomyces</taxon>
    </lineage>
</organism>
<reference evidence="1 2" key="1">
    <citation type="submission" date="2018-08" db="EMBL/GenBank/DDBJ databases">
        <title>Sequencing the genomes of 1000 actinobacteria strains.</title>
        <authorList>
            <person name="Klenk H.-P."/>
        </authorList>
    </citation>
    <scope>NUCLEOTIDE SEQUENCE [LARGE SCALE GENOMIC DNA]</scope>
    <source>
        <strain evidence="1 2">DSM 22891</strain>
    </source>
</reference>
<keyword evidence="2" id="KW-1185">Reference proteome</keyword>
<protein>
    <submittedName>
        <fullName evidence="1">Uncharacterized protein YeaO (DUF488 family)</fullName>
    </submittedName>
</protein>
<dbReference type="PANTHER" id="PTHR36849">
    <property type="entry name" value="CYTOPLASMIC PROTEIN-RELATED"/>
    <property type="match status" value="1"/>
</dbReference>
<proteinExistence type="predicted"/>
<dbReference type="AlphaFoldDB" id="A0A3D9VDE3"/>
<name>A0A3D9VDE3_THECX</name>
<dbReference type="PANTHER" id="PTHR36849:SF1">
    <property type="entry name" value="CYTOPLASMIC PROTEIN"/>
    <property type="match status" value="1"/>
</dbReference>
<dbReference type="RefSeq" id="WP_115849858.1">
    <property type="nucleotide sequence ID" value="NZ_QTUC01000001.1"/>
</dbReference>
<sequence length="120" mass="13996">MVREVRCRRVYDPVSDDDGFRVLVDRIWPRGLTKEDANLHSWEKDVAPSHELRMWYGHKPERFDEFKRRYTAELGTATGRAGLARLRELAEQDTLTLLTASRDLERSQAAVLVELLREQG</sequence>
<dbReference type="EMBL" id="QTUC01000001">
    <property type="protein sequence ID" value="REF36184.1"/>
    <property type="molecule type" value="Genomic_DNA"/>
</dbReference>
<comment type="caution">
    <text evidence="1">The sequence shown here is derived from an EMBL/GenBank/DDBJ whole genome shotgun (WGS) entry which is preliminary data.</text>
</comment>
<dbReference type="Proteomes" id="UP000256485">
    <property type="component" value="Unassembled WGS sequence"/>
</dbReference>
<evidence type="ECO:0000313" key="1">
    <source>
        <dbReference type="EMBL" id="REF36184.1"/>
    </source>
</evidence>
<accession>A0A3D9VDE3</accession>
<dbReference type="OrthoDB" id="9790745at2"/>
<dbReference type="Pfam" id="PF22752">
    <property type="entry name" value="DUF488-N3i"/>
    <property type="match status" value="1"/>
</dbReference>
<dbReference type="InterPro" id="IPR052552">
    <property type="entry name" value="YeaO-like"/>
</dbReference>
<gene>
    <name evidence="1" type="ORF">DFJ64_1584</name>
</gene>
<evidence type="ECO:0000313" key="2">
    <source>
        <dbReference type="Proteomes" id="UP000256485"/>
    </source>
</evidence>